<organism evidence="1 2">
    <name type="scientific">Entomophthora muscae</name>
    <dbReference type="NCBI Taxonomy" id="34485"/>
    <lineage>
        <taxon>Eukaryota</taxon>
        <taxon>Fungi</taxon>
        <taxon>Fungi incertae sedis</taxon>
        <taxon>Zoopagomycota</taxon>
        <taxon>Entomophthoromycotina</taxon>
        <taxon>Entomophthoromycetes</taxon>
        <taxon>Entomophthorales</taxon>
        <taxon>Entomophthoraceae</taxon>
        <taxon>Entomophthora</taxon>
    </lineage>
</organism>
<dbReference type="EMBL" id="QTSX02002282">
    <property type="protein sequence ID" value="KAJ9076431.1"/>
    <property type="molecule type" value="Genomic_DNA"/>
</dbReference>
<dbReference type="Proteomes" id="UP001165960">
    <property type="component" value="Unassembled WGS sequence"/>
</dbReference>
<gene>
    <name evidence="1" type="ORF">DSO57_1026278</name>
</gene>
<evidence type="ECO:0000313" key="2">
    <source>
        <dbReference type="Proteomes" id="UP001165960"/>
    </source>
</evidence>
<proteinExistence type="predicted"/>
<evidence type="ECO:0000313" key="1">
    <source>
        <dbReference type="EMBL" id="KAJ9076431.1"/>
    </source>
</evidence>
<comment type="caution">
    <text evidence="1">The sequence shown here is derived from an EMBL/GenBank/DDBJ whole genome shotgun (WGS) entry which is preliminary data.</text>
</comment>
<name>A0ACC2TPM3_9FUNG</name>
<protein>
    <submittedName>
        <fullName evidence="1">Uncharacterized protein</fullName>
    </submittedName>
</protein>
<sequence>MDILVASVQPIAGGSPPQPYNDRECSRAFFIGLGDEAPVEWYRWESQDRLMSRMASIKQTQRKNYAEYQPSPGKRQVIAWDSTPPALKSQELPQAISPDHTFNILQRYADELTFKEALIFHDALQTKATPALIIIQESLPLVVASFDKPTFKFLLNAVIARHLFSSILQTGFAVDMASQQMAEAINYYSSAISAQPIYNHGIIIPSLLDDLLDLTNCILGNFHT</sequence>
<accession>A0ACC2TPM3</accession>
<reference evidence="1" key="1">
    <citation type="submission" date="2022-04" db="EMBL/GenBank/DDBJ databases">
        <title>Genome of the entomopathogenic fungus Entomophthora muscae.</title>
        <authorList>
            <person name="Elya C."/>
            <person name="Lovett B.R."/>
            <person name="Lee E."/>
            <person name="Macias A.M."/>
            <person name="Hajek A.E."/>
            <person name="De Bivort B.L."/>
            <person name="Kasson M.T."/>
            <person name="De Fine Licht H.H."/>
            <person name="Stajich J.E."/>
        </authorList>
    </citation>
    <scope>NUCLEOTIDE SEQUENCE</scope>
    <source>
        <strain evidence="1">Berkeley</strain>
    </source>
</reference>
<keyword evidence="2" id="KW-1185">Reference proteome</keyword>